<evidence type="ECO:0000256" key="1">
    <source>
        <dbReference type="RuleBase" id="RU366032"/>
    </source>
</evidence>
<dbReference type="PANTHER" id="PTHR11947">
    <property type="entry name" value="PYRUVATE DEHYDROGENASE KINASE"/>
    <property type="match status" value="1"/>
</dbReference>
<accession>A0A9W7ALV7</accession>
<dbReference type="SUPFAM" id="SSF55874">
    <property type="entry name" value="ATPase domain of HSP90 chaperone/DNA topoisomerase II/histidine kinase"/>
    <property type="match status" value="1"/>
</dbReference>
<evidence type="ECO:0000313" key="4">
    <source>
        <dbReference type="Proteomes" id="UP001165085"/>
    </source>
</evidence>
<proteinExistence type="inferred from homology"/>
<evidence type="ECO:0000259" key="2">
    <source>
        <dbReference type="PROSITE" id="PS50109"/>
    </source>
</evidence>
<dbReference type="AlphaFoldDB" id="A0A9W7ALV7"/>
<name>A0A9W7ALV7_9STRA</name>
<dbReference type="InterPro" id="IPR005467">
    <property type="entry name" value="His_kinase_dom"/>
</dbReference>
<dbReference type="Gene3D" id="3.30.565.10">
    <property type="entry name" value="Histidine kinase-like ATPase, C-terminal domain"/>
    <property type="match status" value="1"/>
</dbReference>
<sequence>MWALRLRRLRRLPPPPHGRIRLLSASSPSSHLPSYTFGGLYSIDCVSTADSASAMLQSILSLLESNQLLLPTTTSSPQLKNISITYDSTLQRISNVLSSPTLLQRYNNQDKSAINKAVKEVLTRHSASGSTIEWLFEHSCERLRMGERREDFDIGFEEFISGHYSLLLLCDHYSGLHGKFKRGAVRLVDGDVVELVNDVRDEMLFLAAVAFPDKVVEIEIQEEQPDHLPAFYMVPSAFRYVLMELVKNAVSKSLRVRITLETDESSDLIVKVHDTGGGIDPSIRHGMFEFGHLRGKQYDRLDVQTSYAAPPSDPLEGIGIGLSLSKILAKKYHGDLSIENNDEGGATATFRVCTNGNVIII</sequence>
<dbReference type="GO" id="GO:0004740">
    <property type="term" value="F:pyruvate dehydrogenase (acetyl-transferring) kinase activity"/>
    <property type="evidence" value="ECO:0007669"/>
    <property type="project" value="TreeGrafter"/>
</dbReference>
<keyword evidence="1" id="KW-0418">Kinase</keyword>
<evidence type="ECO:0000313" key="3">
    <source>
        <dbReference type="EMBL" id="GMH74084.1"/>
    </source>
</evidence>
<dbReference type="GO" id="GO:0005759">
    <property type="term" value="C:mitochondrial matrix"/>
    <property type="evidence" value="ECO:0007669"/>
    <property type="project" value="UniProtKB-SubCell"/>
</dbReference>
<comment type="subcellular location">
    <subcellularLocation>
        <location evidence="1">Mitochondrion matrix</location>
    </subcellularLocation>
</comment>
<dbReference type="EMBL" id="BRXY01000175">
    <property type="protein sequence ID" value="GMH74084.1"/>
    <property type="molecule type" value="Genomic_DNA"/>
</dbReference>
<dbReference type="Pfam" id="PF02518">
    <property type="entry name" value="HATPase_c"/>
    <property type="match status" value="1"/>
</dbReference>
<protein>
    <recommendedName>
        <fullName evidence="1">Protein-serine/threonine kinase</fullName>
        <ecNumber evidence="1">2.7.11.-</ecNumber>
    </recommendedName>
</protein>
<dbReference type="PANTHER" id="PTHR11947:SF3">
    <property type="entry name" value="[PYRUVATE DEHYDROGENASE (ACETYL-TRANSFERRING)] KINASE, MITOCHONDRIAL"/>
    <property type="match status" value="1"/>
</dbReference>
<dbReference type="EC" id="2.7.11.-" evidence="1"/>
<keyword evidence="1" id="KW-0496">Mitochondrion</keyword>
<dbReference type="PROSITE" id="PS50109">
    <property type="entry name" value="HIS_KIN"/>
    <property type="match status" value="1"/>
</dbReference>
<gene>
    <name evidence="3" type="ORF">TrST_g7591</name>
</gene>
<dbReference type="SMART" id="SM00387">
    <property type="entry name" value="HATPase_c"/>
    <property type="match status" value="1"/>
</dbReference>
<comment type="similarity">
    <text evidence="1">Belongs to the PDK/BCKDK protein kinase family.</text>
</comment>
<comment type="caution">
    <text evidence="3">The sequence shown here is derived from an EMBL/GenBank/DDBJ whole genome shotgun (WGS) entry which is preliminary data.</text>
</comment>
<keyword evidence="1" id="KW-0067">ATP-binding</keyword>
<organism evidence="3 4">
    <name type="scientific">Triparma strigata</name>
    <dbReference type="NCBI Taxonomy" id="1606541"/>
    <lineage>
        <taxon>Eukaryota</taxon>
        <taxon>Sar</taxon>
        <taxon>Stramenopiles</taxon>
        <taxon>Ochrophyta</taxon>
        <taxon>Bolidophyceae</taxon>
        <taxon>Parmales</taxon>
        <taxon>Triparmaceae</taxon>
        <taxon>Triparma</taxon>
    </lineage>
</organism>
<dbReference type="PRINTS" id="PR00344">
    <property type="entry name" value="BCTRLSENSOR"/>
</dbReference>
<dbReference type="GO" id="GO:0010906">
    <property type="term" value="P:regulation of glucose metabolic process"/>
    <property type="evidence" value="ECO:0007669"/>
    <property type="project" value="TreeGrafter"/>
</dbReference>
<dbReference type="InterPro" id="IPR004358">
    <property type="entry name" value="Sig_transdc_His_kin-like_C"/>
</dbReference>
<keyword evidence="1" id="KW-0808">Transferase</keyword>
<dbReference type="OrthoDB" id="46890at2759"/>
<keyword evidence="1" id="KW-0547">Nucleotide-binding</keyword>
<dbReference type="InterPro" id="IPR039028">
    <property type="entry name" value="BCKD/PDK"/>
</dbReference>
<reference evidence="4" key="1">
    <citation type="journal article" date="2023" name="Commun. Biol.">
        <title>Genome analysis of Parmales, the sister group of diatoms, reveals the evolutionary specialization of diatoms from phago-mixotrophs to photoautotrophs.</title>
        <authorList>
            <person name="Ban H."/>
            <person name="Sato S."/>
            <person name="Yoshikawa S."/>
            <person name="Yamada K."/>
            <person name="Nakamura Y."/>
            <person name="Ichinomiya M."/>
            <person name="Sato N."/>
            <person name="Blanc-Mathieu R."/>
            <person name="Endo H."/>
            <person name="Kuwata A."/>
            <person name="Ogata H."/>
        </authorList>
    </citation>
    <scope>NUCLEOTIDE SEQUENCE [LARGE SCALE GENOMIC DNA]</scope>
    <source>
        <strain evidence="4">NIES 3701</strain>
    </source>
</reference>
<keyword evidence="4" id="KW-1185">Reference proteome</keyword>
<dbReference type="InterPro" id="IPR003594">
    <property type="entry name" value="HATPase_dom"/>
</dbReference>
<feature type="domain" description="Histidine kinase" evidence="2">
    <location>
        <begin position="191"/>
        <end position="356"/>
    </location>
</feature>
<dbReference type="InterPro" id="IPR036890">
    <property type="entry name" value="HATPase_C_sf"/>
</dbReference>
<dbReference type="GO" id="GO:0005524">
    <property type="term" value="F:ATP binding"/>
    <property type="evidence" value="ECO:0007669"/>
    <property type="project" value="UniProtKB-UniRule"/>
</dbReference>
<dbReference type="Proteomes" id="UP001165085">
    <property type="component" value="Unassembled WGS sequence"/>
</dbReference>